<protein>
    <submittedName>
        <fullName evidence="12">Coiled-coil-helix-coiled-coil-helix domain-containing protein 6</fullName>
    </submittedName>
</protein>
<keyword evidence="2" id="KW-0519">Myristate</keyword>
<accession>V9KYE7</accession>
<sequence length="250" mass="28323">MGLSLNAASSHGHGLNNNNNSGGGGDGGRLAFQREKDEDRVTVLQGIRLSETVVKRMKDLPESAVKHSSECTSSSISAGGIQRADNKVPKHPGVEEELYRRYEKENAVTEGKMFKVTRGEKLVIDEYLKEEFSKEQVTTNEEWQKVEQLAKHLEKKEAELERLDAFYKEQLAVIEKKKADHFKLTSAQFNEAAMKAHITKRNCEPICRNLQSQILRCYQQNPQLTLNCSFLAKEYRQCINTAQKTLLNHG</sequence>
<keyword evidence="6" id="KW-0472">Membrane</keyword>
<dbReference type="EMBL" id="JW870921">
    <property type="protein sequence ID" value="AFP03439.1"/>
    <property type="molecule type" value="mRNA"/>
</dbReference>
<evidence type="ECO:0000256" key="8">
    <source>
        <dbReference type="ARBA" id="ARBA00023288"/>
    </source>
</evidence>
<dbReference type="InterPro" id="IPR042860">
    <property type="entry name" value="MIC25"/>
</dbReference>
<evidence type="ECO:0000256" key="1">
    <source>
        <dbReference type="ARBA" id="ARBA00002689"/>
    </source>
</evidence>
<keyword evidence="8" id="KW-0449">Lipoprotein</keyword>
<evidence type="ECO:0000256" key="7">
    <source>
        <dbReference type="ARBA" id="ARBA00023157"/>
    </source>
</evidence>
<evidence type="ECO:0000313" key="12">
    <source>
        <dbReference type="EMBL" id="AFP03439.1"/>
    </source>
</evidence>
<feature type="compositionally biased region" description="Low complexity" evidence="11">
    <location>
        <begin position="9"/>
        <end position="20"/>
    </location>
</feature>
<dbReference type="PANTHER" id="PTHR47609">
    <property type="entry name" value="MICOS COMPLEX SUBUNIT MIC25"/>
    <property type="match status" value="1"/>
</dbReference>
<keyword evidence="7" id="KW-1015">Disulfide bond</keyword>
<dbReference type="AlphaFoldDB" id="V9KYE7"/>
<reference evidence="12" key="1">
    <citation type="journal article" date="2014" name="Nature">
        <title>Elephant shark genome provides unique insights into gnathostome evolution.</title>
        <authorList>
            <consortium name="International Elephant Shark Genome Sequencing Consortium"/>
            <person name="Venkatesh B."/>
            <person name="Lee A.P."/>
            <person name="Ravi V."/>
            <person name="Maurya A.K."/>
            <person name="Lian M.M."/>
            <person name="Swann J.B."/>
            <person name="Ohta Y."/>
            <person name="Flajnik M.F."/>
            <person name="Sutoh Y."/>
            <person name="Kasahara M."/>
            <person name="Hoon S."/>
            <person name="Gangu V."/>
            <person name="Roy S.W."/>
            <person name="Irimia M."/>
            <person name="Korzh V."/>
            <person name="Kondrychyn I."/>
            <person name="Lim Z.W."/>
            <person name="Tay B.H."/>
            <person name="Tohari S."/>
            <person name="Kong K.W."/>
            <person name="Ho S."/>
            <person name="Lorente-Galdos B."/>
            <person name="Quilez J."/>
            <person name="Marques-Bonet T."/>
            <person name="Raney B.J."/>
            <person name="Ingham P.W."/>
            <person name="Tay A."/>
            <person name="Hillier L.W."/>
            <person name="Minx P."/>
            <person name="Boehm T."/>
            <person name="Wilson R.K."/>
            <person name="Brenner S."/>
            <person name="Warren W.C."/>
        </authorList>
    </citation>
    <scope>NUCLEOTIDE SEQUENCE</scope>
    <source>
        <tissue evidence="12">Brain</tissue>
    </source>
</reference>
<proteinExistence type="evidence at transcript level"/>
<dbReference type="InterPro" id="IPR007964">
    <property type="entry name" value="MIC19/MIC25"/>
</dbReference>
<dbReference type="GO" id="GO:0061617">
    <property type="term" value="C:MICOS complex"/>
    <property type="evidence" value="ECO:0007669"/>
    <property type="project" value="InterPro"/>
</dbReference>
<evidence type="ECO:0000256" key="4">
    <source>
        <dbReference type="ARBA" id="ARBA00023054"/>
    </source>
</evidence>
<dbReference type="PANTHER" id="PTHR47609:SF1">
    <property type="entry name" value="MICOS COMPLEX SUBUNIT MIC25"/>
    <property type="match status" value="1"/>
</dbReference>
<evidence type="ECO:0000256" key="11">
    <source>
        <dbReference type="SAM" id="MobiDB-lite"/>
    </source>
</evidence>
<evidence type="ECO:0000256" key="10">
    <source>
        <dbReference type="ARBA" id="ARBA00034480"/>
    </source>
</evidence>
<keyword evidence="4" id="KW-0175">Coiled coil</keyword>
<comment type="function">
    <text evidence="1">Component of the MICOS complex, a large protein complex of the mitochondrial inner membrane that plays crucial roles in the maintenance of crista junctions, inner membrane architecture, and formation of contact sites to the outer membrane.</text>
</comment>
<evidence type="ECO:0000256" key="9">
    <source>
        <dbReference type="ARBA" id="ARBA00034476"/>
    </source>
</evidence>
<evidence type="ECO:0000256" key="3">
    <source>
        <dbReference type="ARBA" id="ARBA00022792"/>
    </source>
</evidence>
<keyword evidence="3" id="KW-0999">Mitochondrion inner membrane</keyword>
<dbReference type="Pfam" id="PF05300">
    <property type="entry name" value="MIC19_MIC25"/>
    <property type="match status" value="1"/>
</dbReference>
<evidence type="ECO:0000256" key="2">
    <source>
        <dbReference type="ARBA" id="ARBA00022707"/>
    </source>
</evidence>
<organism evidence="12">
    <name type="scientific">Callorhinchus milii</name>
    <name type="common">Ghost shark</name>
    <dbReference type="NCBI Taxonomy" id="7868"/>
    <lineage>
        <taxon>Eukaryota</taxon>
        <taxon>Metazoa</taxon>
        <taxon>Chordata</taxon>
        <taxon>Craniata</taxon>
        <taxon>Vertebrata</taxon>
        <taxon>Chondrichthyes</taxon>
        <taxon>Holocephali</taxon>
        <taxon>Chimaeriformes</taxon>
        <taxon>Callorhinchidae</taxon>
        <taxon>Callorhinchus</taxon>
    </lineage>
</organism>
<name>V9KYE7_CALMI</name>
<comment type="similarity">
    <text evidence="10">Belongs to the MICOS complex subunit Mic19 family. Metazoan Mic25 subfamily.</text>
</comment>
<keyword evidence="5" id="KW-0496">Mitochondrion</keyword>
<evidence type="ECO:0000256" key="5">
    <source>
        <dbReference type="ARBA" id="ARBA00023128"/>
    </source>
</evidence>
<comment type="subcellular location">
    <subcellularLocation>
        <location evidence="9">Mitochondrion inner membrane</location>
        <topology evidence="9">Lipid-anchor</topology>
    </subcellularLocation>
</comment>
<evidence type="ECO:0000256" key="6">
    <source>
        <dbReference type="ARBA" id="ARBA00023136"/>
    </source>
</evidence>
<feature type="region of interest" description="Disordered" evidence="11">
    <location>
        <begin position="1"/>
        <end position="31"/>
    </location>
</feature>